<evidence type="ECO:0000256" key="3">
    <source>
        <dbReference type="ARBA" id="ARBA00022989"/>
    </source>
</evidence>
<feature type="domain" description="Anoctamin transmembrane" evidence="6">
    <location>
        <begin position="648"/>
        <end position="1122"/>
    </location>
</feature>
<proteinExistence type="predicted"/>
<protein>
    <recommendedName>
        <fullName evidence="6">Anoctamin transmembrane domain-containing protein</fullName>
    </recommendedName>
</protein>
<dbReference type="PANTHER" id="PTHR12308">
    <property type="entry name" value="ANOCTAMIN"/>
    <property type="match status" value="1"/>
</dbReference>
<keyword evidence="3 5" id="KW-1133">Transmembrane helix</keyword>
<accession>A0A7S2FIT1</accession>
<feature type="transmembrane region" description="Helical" evidence="5">
    <location>
        <begin position="1003"/>
        <end position="1026"/>
    </location>
</feature>
<feature type="transmembrane region" description="Helical" evidence="5">
    <location>
        <begin position="807"/>
        <end position="831"/>
    </location>
</feature>
<evidence type="ECO:0000259" key="6">
    <source>
        <dbReference type="Pfam" id="PF04547"/>
    </source>
</evidence>
<sequence>METYSSTSSRKGKVPQRKYPMTLKVGTKKTCRLKYNMTKTHSELFVWSESELVDVKTPTIEKGEGGAPGILVMEVSANTHPAEDTAFVFVSDKMKPHTSYYCDALEFNLTTTGEDGALPPAQDAMQPHSPSALSAVPPAAPGEGDNLLQTRMLNTAMPVTPAHNHTASVTQGGRQRTAEDVLIDVQNALGVSSTVSDDVIKALSERVLALEKTTSEKLEAAKEATEKAQKLALETIEAATKDDEDVKGDGDDGKRPNIATKLGIAGIAQLKLDMHDKLEQAKERLLPLDERMEFEGYRWDLCVVLPEDAANPGQLTNEGVSIVEKLDKEAFEILCYRSVMQPEPTAEELAANPKKKKPKNPKPGKGAIYCLLRLPLNNLREIADSQNYSMELDPDELKKRMLEGFVLQGVGGNRGKYSHEALVDSLNDAKSDPIKCVYPRIYLEHDKENYEEESAKIKKIEEINETDFEKRSAEQQAQIQSLRVLFHAPYITPWEPFNYIFGQYEGDVDEKLYHKLGPSYPHPFDDVARINIQYAFIGEMKFLSGVADKKGKTCKGLSMQGCIDHGHVLTFFPLHNRKERDELKQRWKKSFAYPFRNRTFVPFPWRIHQEPVTGRRQEEFDPETGEAIEPLDDKGKPLVSYEMDELMRKYFGEKMCLYMAFQTHYGSWLQLAAFLGVCHSFELIGAGATCDQEDAEAGLDDAESSCTPFVSPGLFGFAIIMNIWAVVMLEYWKRTENVLACRWGTTSFEEEEVDRPEFLGEDLWDWESTGKKRRYFADNNKIKGDDPEVYNRGFLKGSGAKASRTQFSFVVTTSLFVSVLGLVITCFYIRMVLITTNWAGIGFAYGKTIGSMMNAGQITVMEIVYEKIARWLNDRENHRTDTEYEDALIAKTFRFTIVNSYSSLYYLAFLQQYIDKDVDEEAGLACVGVECMRMMAGALFTIMITKMGSSFKPLAFKMKKKLFKKTEEKNEVKASDPEIERQWQEYDMIHNSIKDYNELAQQFGYTMLFVVAAPWTAVVAWIGQILKTRIDSHKLIFDIRRPVPKKARDIGMWQTIFTFVIVMSIVTNAMLIVFVLDGSGAENEAGKVWVFNAIQYVLFSLMVVTQMVIDDEPFKMQVQLSRQETIVGSYILGIADEDDEAMEDDDEPMVIHENWMSAAGGKGLVRRTLPKSAAGGAGEGEGKG</sequence>
<evidence type="ECO:0000256" key="2">
    <source>
        <dbReference type="ARBA" id="ARBA00022692"/>
    </source>
</evidence>
<evidence type="ECO:0000256" key="5">
    <source>
        <dbReference type="SAM" id="Phobius"/>
    </source>
</evidence>
<dbReference type="InterPro" id="IPR007632">
    <property type="entry name" value="Anoctamin"/>
</dbReference>
<name>A0A7S2FIT1_9STRA</name>
<keyword evidence="2 5" id="KW-0812">Transmembrane</keyword>
<reference evidence="7" key="1">
    <citation type="submission" date="2021-01" db="EMBL/GenBank/DDBJ databases">
        <authorList>
            <person name="Corre E."/>
            <person name="Pelletier E."/>
            <person name="Niang G."/>
            <person name="Scheremetjew M."/>
            <person name="Finn R."/>
            <person name="Kale V."/>
            <person name="Holt S."/>
            <person name="Cochrane G."/>
            <person name="Meng A."/>
            <person name="Brown T."/>
            <person name="Cohen L."/>
        </authorList>
    </citation>
    <scope>NUCLEOTIDE SEQUENCE</scope>
    <source>
        <strain evidence="7">RCC1693</strain>
    </source>
</reference>
<dbReference type="Pfam" id="PF04547">
    <property type="entry name" value="Anoctamin"/>
    <property type="match status" value="1"/>
</dbReference>
<feature type="transmembrane region" description="Helical" evidence="5">
    <location>
        <begin position="1050"/>
        <end position="1076"/>
    </location>
</feature>
<evidence type="ECO:0000256" key="4">
    <source>
        <dbReference type="ARBA" id="ARBA00023136"/>
    </source>
</evidence>
<keyword evidence="4 5" id="KW-0472">Membrane</keyword>
<dbReference type="PANTHER" id="PTHR12308:SF73">
    <property type="entry name" value="ANOCTAMIN"/>
    <property type="match status" value="1"/>
</dbReference>
<dbReference type="EMBL" id="HBGT01008092">
    <property type="protein sequence ID" value="CAD9398272.1"/>
    <property type="molecule type" value="Transcribed_RNA"/>
</dbReference>
<dbReference type="InterPro" id="IPR049452">
    <property type="entry name" value="Anoctamin_TM"/>
</dbReference>
<evidence type="ECO:0000313" key="7">
    <source>
        <dbReference type="EMBL" id="CAD9398272.1"/>
    </source>
</evidence>
<feature type="transmembrane region" description="Helical" evidence="5">
    <location>
        <begin position="1088"/>
        <end position="1109"/>
    </location>
</feature>
<feature type="non-terminal residue" evidence="7">
    <location>
        <position position="1184"/>
    </location>
</feature>
<comment type="subcellular location">
    <subcellularLocation>
        <location evidence="1">Membrane</location>
        <topology evidence="1">Multi-pass membrane protein</topology>
    </subcellularLocation>
</comment>
<dbReference type="GO" id="GO:0016020">
    <property type="term" value="C:membrane"/>
    <property type="evidence" value="ECO:0007669"/>
    <property type="project" value="UniProtKB-SubCell"/>
</dbReference>
<dbReference type="GO" id="GO:0005254">
    <property type="term" value="F:chloride channel activity"/>
    <property type="evidence" value="ECO:0007669"/>
    <property type="project" value="TreeGrafter"/>
</dbReference>
<gene>
    <name evidence="7" type="ORF">FPAR1323_LOCUS4376</name>
</gene>
<organism evidence="7">
    <name type="scientific">Florenciella parvula</name>
    <dbReference type="NCBI Taxonomy" id="236787"/>
    <lineage>
        <taxon>Eukaryota</taxon>
        <taxon>Sar</taxon>
        <taxon>Stramenopiles</taxon>
        <taxon>Ochrophyta</taxon>
        <taxon>Dictyochophyceae</taxon>
        <taxon>Florenciellales</taxon>
        <taxon>Florenciella</taxon>
    </lineage>
</organism>
<dbReference type="AlphaFoldDB" id="A0A7S2FIT1"/>
<evidence type="ECO:0000256" key="1">
    <source>
        <dbReference type="ARBA" id="ARBA00004141"/>
    </source>
</evidence>